<dbReference type="eggNOG" id="KOG2533">
    <property type="taxonomic scope" value="Eukaryota"/>
</dbReference>
<gene>
    <name evidence="8" type="ORF">UMAG_03612</name>
</gene>
<evidence type="ECO:0000313" key="9">
    <source>
        <dbReference type="Proteomes" id="UP000000561"/>
    </source>
</evidence>
<dbReference type="RefSeq" id="XP_011390035.1">
    <property type="nucleotide sequence ID" value="XM_011391733.1"/>
</dbReference>
<dbReference type="GO" id="GO:0022857">
    <property type="term" value="F:transmembrane transporter activity"/>
    <property type="evidence" value="ECO:0007669"/>
    <property type="project" value="InterPro"/>
</dbReference>
<evidence type="ECO:0000259" key="7">
    <source>
        <dbReference type="PROSITE" id="PS50850"/>
    </source>
</evidence>
<dbReference type="SUPFAM" id="SSF103473">
    <property type="entry name" value="MFS general substrate transporter"/>
    <property type="match status" value="1"/>
</dbReference>
<feature type="transmembrane region" description="Helical" evidence="6">
    <location>
        <begin position="135"/>
        <end position="154"/>
    </location>
</feature>
<evidence type="ECO:0000256" key="2">
    <source>
        <dbReference type="ARBA" id="ARBA00022448"/>
    </source>
</evidence>
<dbReference type="InterPro" id="IPR036259">
    <property type="entry name" value="MFS_trans_sf"/>
</dbReference>
<dbReference type="AlphaFoldDB" id="A0A0D1E1P9"/>
<keyword evidence="3 6" id="KW-0812">Transmembrane</keyword>
<dbReference type="EMBL" id="CM003148">
    <property type="protein sequence ID" value="KIS68525.1"/>
    <property type="molecule type" value="Genomic_DNA"/>
</dbReference>
<evidence type="ECO:0000256" key="1">
    <source>
        <dbReference type="ARBA" id="ARBA00004141"/>
    </source>
</evidence>
<evidence type="ECO:0000256" key="4">
    <source>
        <dbReference type="ARBA" id="ARBA00022989"/>
    </source>
</evidence>
<feature type="transmembrane region" description="Helical" evidence="6">
    <location>
        <begin position="160"/>
        <end position="178"/>
    </location>
</feature>
<dbReference type="PANTHER" id="PTHR43791:SF67">
    <property type="entry name" value="TRANSPORTER, PUTATIVE (AFU_ORTHOLOGUE AFUA_3G04010)-RELATED"/>
    <property type="match status" value="1"/>
</dbReference>
<dbReference type="KEGG" id="uma:UMAG_03612"/>
<dbReference type="VEuPathDB" id="FungiDB:UMAG_03612"/>
<sequence>MASGSKGKVRDKICESAQDNYAFDHSPSTISYEARVNDGAVRFDQRGFPADSEQYAIWRRGIRKLDWRALPPLTLLWWADFVDRSNIGNAKVAGLTTDLSLDGNKINIALAVFYLTYIASEIPSNMMLRKLGAKFWLPFIVFCWGIITVFFGMAKNFAGIIIIRLLLGLFEGGLLPGMPVNSQADHAKTFRYARTHESC</sequence>
<dbReference type="InterPro" id="IPR011701">
    <property type="entry name" value="MFS"/>
</dbReference>
<dbReference type="PROSITE" id="PS50850">
    <property type="entry name" value="MFS"/>
    <property type="match status" value="1"/>
</dbReference>
<dbReference type="Pfam" id="PF07690">
    <property type="entry name" value="MFS_1"/>
    <property type="match status" value="1"/>
</dbReference>
<reference evidence="8 9" key="1">
    <citation type="journal article" date="2006" name="Nature">
        <title>Insights from the genome of the biotrophic fungal plant pathogen Ustilago maydis.</title>
        <authorList>
            <person name="Kamper J."/>
            <person name="Kahmann R."/>
            <person name="Bolker M."/>
            <person name="Ma L.J."/>
            <person name="Brefort T."/>
            <person name="Saville B.J."/>
            <person name="Banuett F."/>
            <person name="Kronstad J.W."/>
            <person name="Gold S.E."/>
            <person name="Muller O."/>
            <person name="Perlin M.H."/>
            <person name="Wosten H.A."/>
            <person name="de Vries R."/>
            <person name="Ruiz-Herrera J."/>
            <person name="Reynaga-Pena C.G."/>
            <person name="Snetselaar K."/>
            <person name="McCann M."/>
            <person name="Perez-Martin J."/>
            <person name="Feldbrugge M."/>
            <person name="Basse C.W."/>
            <person name="Steinberg G."/>
            <person name="Ibeas J.I."/>
            <person name="Holloman W."/>
            <person name="Guzman P."/>
            <person name="Farman M."/>
            <person name="Stajich J.E."/>
            <person name="Sentandreu R."/>
            <person name="Gonzalez-Prieto J.M."/>
            <person name="Kennell J.C."/>
            <person name="Molina L."/>
            <person name="Schirawski J."/>
            <person name="Mendoza-Mendoza A."/>
            <person name="Greilinger D."/>
            <person name="Munch K."/>
            <person name="Rossel N."/>
            <person name="Scherer M."/>
            <person name="Vranes M."/>
            <person name="Ladendorf O."/>
            <person name="Vincon V."/>
            <person name="Fuchs U."/>
            <person name="Sandrock B."/>
            <person name="Meng S."/>
            <person name="Ho E.C."/>
            <person name="Cahill M.J."/>
            <person name="Boyce K.J."/>
            <person name="Klose J."/>
            <person name="Klosterman S.J."/>
            <person name="Deelstra H.J."/>
            <person name="Ortiz-Castellanos L."/>
            <person name="Li W."/>
            <person name="Sanchez-Alonso P."/>
            <person name="Schreier P.H."/>
            <person name="Hauser-Hahn I."/>
            <person name="Vaupel M."/>
            <person name="Koopmann E."/>
            <person name="Friedrich G."/>
            <person name="Voss H."/>
            <person name="Schluter T."/>
            <person name="Margolis J."/>
            <person name="Platt D."/>
            <person name="Swimmer C."/>
            <person name="Gnirke A."/>
            <person name="Chen F."/>
            <person name="Vysotskaia V."/>
            <person name="Mannhaupt G."/>
            <person name="Guldener U."/>
            <person name="Munsterkotter M."/>
            <person name="Haase D."/>
            <person name="Oesterheld M."/>
            <person name="Mewes H.W."/>
            <person name="Mauceli E.W."/>
            <person name="DeCaprio D."/>
            <person name="Wade C.M."/>
            <person name="Butler J."/>
            <person name="Young S."/>
            <person name="Jaffe D.B."/>
            <person name="Calvo S."/>
            <person name="Nusbaum C."/>
            <person name="Galagan J."/>
            <person name="Birren B.W."/>
        </authorList>
    </citation>
    <scope>NUCLEOTIDE SEQUENCE [LARGE SCALE GENOMIC DNA]</scope>
    <source>
        <strain evidence="9">DSM 14603 / FGSC 9021 / UM521</strain>
    </source>
</reference>
<keyword evidence="2" id="KW-0813">Transport</keyword>
<dbReference type="OrthoDB" id="9971669at2759"/>
<dbReference type="Proteomes" id="UP000000561">
    <property type="component" value="Chromosome 9"/>
</dbReference>
<keyword evidence="9" id="KW-1185">Reference proteome</keyword>
<keyword evidence="5 6" id="KW-0472">Membrane</keyword>
<accession>A0A0D1E1P9</accession>
<dbReference type="GeneID" id="23564022"/>
<evidence type="ECO:0000313" key="8">
    <source>
        <dbReference type="EMBL" id="KIS68525.1"/>
    </source>
</evidence>
<keyword evidence="4 6" id="KW-1133">Transmembrane helix</keyword>
<dbReference type="InterPro" id="IPR020846">
    <property type="entry name" value="MFS_dom"/>
</dbReference>
<protein>
    <recommendedName>
        <fullName evidence="7">Major facilitator superfamily (MFS) profile domain-containing protein</fullName>
    </recommendedName>
</protein>
<evidence type="ECO:0000256" key="3">
    <source>
        <dbReference type="ARBA" id="ARBA00022692"/>
    </source>
</evidence>
<dbReference type="GO" id="GO:0016020">
    <property type="term" value="C:membrane"/>
    <property type="evidence" value="ECO:0007669"/>
    <property type="project" value="UniProtKB-SubCell"/>
</dbReference>
<name>A0A0D1E1P9_MYCMD</name>
<proteinExistence type="predicted"/>
<evidence type="ECO:0000256" key="6">
    <source>
        <dbReference type="SAM" id="Phobius"/>
    </source>
</evidence>
<dbReference type="PANTHER" id="PTHR43791">
    <property type="entry name" value="PERMEASE-RELATED"/>
    <property type="match status" value="1"/>
</dbReference>
<organism evidence="8 9">
    <name type="scientific">Mycosarcoma maydis</name>
    <name type="common">Corn smut fungus</name>
    <name type="synonym">Ustilago maydis</name>
    <dbReference type="NCBI Taxonomy" id="5270"/>
    <lineage>
        <taxon>Eukaryota</taxon>
        <taxon>Fungi</taxon>
        <taxon>Dikarya</taxon>
        <taxon>Basidiomycota</taxon>
        <taxon>Ustilaginomycotina</taxon>
        <taxon>Ustilaginomycetes</taxon>
        <taxon>Ustilaginales</taxon>
        <taxon>Ustilaginaceae</taxon>
        <taxon>Mycosarcoma</taxon>
    </lineage>
</organism>
<dbReference type="Gene3D" id="1.20.1250.20">
    <property type="entry name" value="MFS general substrate transporter like domains"/>
    <property type="match status" value="1"/>
</dbReference>
<feature type="domain" description="Major facilitator superfamily (MFS) profile" evidence="7">
    <location>
        <begin position="69"/>
        <end position="199"/>
    </location>
</feature>
<evidence type="ECO:0000256" key="5">
    <source>
        <dbReference type="ARBA" id="ARBA00023136"/>
    </source>
</evidence>
<comment type="subcellular location">
    <subcellularLocation>
        <location evidence="1">Membrane</location>
        <topology evidence="1">Multi-pass membrane protein</topology>
    </subcellularLocation>
</comment>
<dbReference type="InParanoid" id="A0A0D1E1P9"/>